<sequence>MIGIILYGFLWVMGLAALHHAKLRFWKFLWGCVGLFLLLMILVEPVLTIYLSRYVSSAAGLLGEWTNTYSSFFEYGILLIESKSSSISLSVDYECSGVIEILVFLSLLWFFPVYRFSEKIMVSIGGVLWIFTANVLRIHLICILIYLFGNDIFYLAHTVIGRLVFYGLSVILYFYVFTRAQIVRQKVGGFRYEHR</sequence>
<organism evidence="1 2">
    <name type="scientific">Anoxybacterium hadale</name>
    <dbReference type="NCBI Taxonomy" id="3408580"/>
    <lineage>
        <taxon>Bacteria</taxon>
        <taxon>Bacillati</taxon>
        <taxon>Bacillota</taxon>
        <taxon>Clostridia</taxon>
        <taxon>Peptostreptococcales</taxon>
        <taxon>Anaerovoracaceae</taxon>
        <taxon>Anoxybacterium</taxon>
    </lineage>
</organism>
<proteinExistence type="predicted"/>
<name>A0ACD1A9D0_9FIRM</name>
<evidence type="ECO:0000313" key="2">
    <source>
        <dbReference type="Proteomes" id="UP000594014"/>
    </source>
</evidence>
<evidence type="ECO:0000313" key="1">
    <source>
        <dbReference type="EMBL" id="QOX63068.1"/>
    </source>
</evidence>
<dbReference type="EMBL" id="CP042469">
    <property type="protein sequence ID" value="QOX63068.1"/>
    <property type="molecule type" value="Genomic_DNA"/>
</dbReference>
<accession>A0ACD1A9D0</accession>
<protein>
    <submittedName>
        <fullName evidence="1">Exosortase family protein XrtG</fullName>
    </submittedName>
</protein>
<gene>
    <name evidence="1" type="primary">xrtG</name>
    <name evidence="1" type="ORF">FRZ06_06790</name>
</gene>
<dbReference type="Proteomes" id="UP000594014">
    <property type="component" value="Chromosome"/>
</dbReference>
<keyword evidence="2" id="KW-1185">Reference proteome</keyword>
<reference evidence="1" key="1">
    <citation type="submission" date="2019-08" db="EMBL/GenBank/DDBJ databases">
        <title>Genome sequence of Clostridiales bacterium MT110.</title>
        <authorList>
            <person name="Cao J."/>
        </authorList>
    </citation>
    <scope>NUCLEOTIDE SEQUENCE</scope>
    <source>
        <strain evidence="1">MT110</strain>
    </source>
</reference>